<proteinExistence type="predicted"/>
<dbReference type="AlphaFoldDB" id="A0A2P8D2Z4"/>
<name>A0A2P8D2Z4_9BACT</name>
<dbReference type="OrthoDB" id="8191331at2"/>
<dbReference type="RefSeq" id="WP_106523481.1">
    <property type="nucleotide sequence ID" value="NZ_PYGD01000005.1"/>
</dbReference>
<dbReference type="Proteomes" id="UP000240572">
    <property type="component" value="Unassembled WGS sequence"/>
</dbReference>
<organism evidence="1 2">
    <name type="scientific">Taibaiella chishuiensis</name>
    <dbReference type="NCBI Taxonomy" id="1434707"/>
    <lineage>
        <taxon>Bacteria</taxon>
        <taxon>Pseudomonadati</taxon>
        <taxon>Bacteroidota</taxon>
        <taxon>Chitinophagia</taxon>
        <taxon>Chitinophagales</taxon>
        <taxon>Chitinophagaceae</taxon>
        <taxon>Taibaiella</taxon>
    </lineage>
</organism>
<keyword evidence="2" id="KW-1185">Reference proteome</keyword>
<protein>
    <submittedName>
        <fullName evidence="1">Uncharacterized protein</fullName>
    </submittedName>
</protein>
<evidence type="ECO:0000313" key="2">
    <source>
        <dbReference type="Proteomes" id="UP000240572"/>
    </source>
</evidence>
<comment type="caution">
    <text evidence="1">The sequence shown here is derived from an EMBL/GenBank/DDBJ whole genome shotgun (WGS) entry which is preliminary data.</text>
</comment>
<evidence type="ECO:0000313" key="1">
    <source>
        <dbReference type="EMBL" id="PSK91583.1"/>
    </source>
</evidence>
<accession>A0A2P8D2Z4</accession>
<dbReference type="EMBL" id="PYGD01000005">
    <property type="protein sequence ID" value="PSK91583.1"/>
    <property type="molecule type" value="Genomic_DNA"/>
</dbReference>
<sequence length="316" mass="36797">MTRPWEKYKVGPTSSGALGSDSCRPLEQLYHVAHLKTAVRILEDGKIKQSLIYDKSKLNKDRILVCWLSPNFWANGSRYGNISFEFEFAPLVKHKNYYWVESINYTPDACRILITEKDYDGILERYDPTDGKGPWFFDKASNTHYWNGKYCLEFMFEQDMSLRHAIEIDFVKHHGRYCNLGFDDCKDRLDSDQKINARFISYILSNNTQLKKGLLTKENRYGIAPSNSLSDALENIVGLLYDRGKFKMIRGNLKEGDASAKTIVRSALYHRYLGDKDSFRQLAALFENIDEFTKVLKELVIEKFEIVQKNLRFLND</sequence>
<reference evidence="1 2" key="1">
    <citation type="submission" date="2018-03" db="EMBL/GenBank/DDBJ databases">
        <title>Genomic Encyclopedia of Type Strains, Phase III (KMG-III): the genomes of soil and plant-associated and newly described type strains.</title>
        <authorList>
            <person name="Whitman W."/>
        </authorList>
    </citation>
    <scope>NUCLEOTIDE SEQUENCE [LARGE SCALE GENOMIC DNA]</scope>
    <source>
        <strain evidence="1 2">CGMCC 1.12700</strain>
    </source>
</reference>
<gene>
    <name evidence="1" type="ORF">B0I18_105168</name>
</gene>